<evidence type="ECO:0000256" key="2">
    <source>
        <dbReference type="SAM" id="SignalP"/>
    </source>
</evidence>
<keyword evidence="2" id="KW-0732">Signal</keyword>
<feature type="signal peptide" evidence="2">
    <location>
        <begin position="1"/>
        <end position="24"/>
    </location>
</feature>
<evidence type="ECO:0000256" key="1">
    <source>
        <dbReference type="SAM" id="MobiDB-lite"/>
    </source>
</evidence>
<feature type="domain" description="Amidohydrolase-related" evidence="3">
    <location>
        <begin position="80"/>
        <end position="428"/>
    </location>
</feature>
<dbReference type="EMBL" id="JANFQO010000009">
    <property type="protein sequence ID" value="MCQ4165304.1"/>
    <property type="molecule type" value="Genomic_DNA"/>
</dbReference>
<dbReference type="InterPro" id="IPR057744">
    <property type="entry name" value="OTAase-like"/>
</dbReference>
<gene>
    <name evidence="4" type="ORF">NM961_11330</name>
</gene>
<feature type="chain" id="PRO_5046741790" evidence="2">
    <location>
        <begin position="25"/>
        <end position="433"/>
    </location>
</feature>
<dbReference type="SUPFAM" id="SSF51338">
    <property type="entry name" value="Composite domain of metallo-dependent hydrolases"/>
    <property type="match status" value="1"/>
</dbReference>
<evidence type="ECO:0000313" key="4">
    <source>
        <dbReference type="EMBL" id="MCQ4165304.1"/>
    </source>
</evidence>
<dbReference type="Gene3D" id="3.20.20.140">
    <property type="entry name" value="Metal-dependent hydrolases"/>
    <property type="match status" value="1"/>
</dbReference>
<dbReference type="Proteomes" id="UP001165498">
    <property type="component" value="Unassembled WGS sequence"/>
</dbReference>
<dbReference type="Gene3D" id="2.30.40.10">
    <property type="entry name" value="Urease, subunit C, domain 1"/>
    <property type="match status" value="2"/>
</dbReference>
<evidence type="ECO:0000259" key="3">
    <source>
        <dbReference type="Pfam" id="PF01979"/>
    </source>
</evidence>
<dbReference type="RefSeq" id="WP_255914443.1">
    <property type="nucleotide sequence ID" value="NZ_JANFQO010000009.1"/>
</dbReference>
<evidence type="ECO:0000313" key="5">
    <source>
        <dbReference type="Proteomes" id="UP001165498"/>
    </source>
</evidence>
<accession>A0ABT1QSP7</accession>
<dbReference type="PANTHER" id="PTHR43135:SF3">
    <property type="entry name" value="ALPHA-D-RIBOSE 1-METHYLPHOSPHONATE 5-TRIPHOSPHATE DIPHOSPHATASE"/>
    <property type="match status" value="1"/>
</dbReference>
<name>A0ABT1QSP7_9GAMM</name>
<dbReference type="InterPro" id="IPR032466">
    <property type="entry name" value="Metal_Hydrolase"/>
</dbReference>
<dbReference type="PANTHER" id="PTHR43135">
    <property type="entry name" value="ALPHA-D-RIBOSE 1-METHYLPHOSPHONATE 5-TRIPHOSPHATE DIPHOSPHATASE"/>
    <property type="match status" value="1"/>
</dbReference>
<dbReference type="InterPro" id="IPR051781">
    <property type="entry name" value="Metallo-dep_Hydrolase"/>
</dbReference>
<proteinExistence type="predicted"/>
<comment type="caution">
    <text evidence="4">The sequence shown here is derived from an EMBL/GenBank/DDBJ whole genome shotgun (WGS) entry which is preliminary data.</text>
</comment>
<dbReference type="Pfam" id="PF01979">
    <property type="entry name" value="Amidohydro_1"/>
    <property type="match status" value="1"/>
</dbReference>
<organism evidence="4 5">
    <name type="scientific">Tahibacter harae</name>
    <dbReference type="NCBI Taxonomy" id="2963937"/>
    <lineage>
        <taxon>Bacteria</taxon>
        <taxon>Pseudomonadati</taxon>
        <taxon>Pseudomonadota</taxon>
        <taxon>Gammaproteobacteria</taxon>
        <taxon>Lysobacterales</taxon>
        <taxon>Rhodanobacteraceae</taxon>
        <taxon>Tahibacter</taxon>
    </lineage>
</organism>
<dbReference type="SUPFAM" id="SSF51556">
    <property type="entry name" value="Metallo-dependent hydrolases"/>
    <property type="match status" value="1"/>
</dbReference>
<protein>
    <submittedName>
        <fullName evidence="4">Amidohydrolase family protein</fullName>
    </submittedName>
</protein>
<reference evidence="4" key="1">
    <citation type="submission" date="2022-07" db="EMBL/GenBank/DDBJ databases">
        <title>Tahibacter sp., a new gammaproteobacterium isolated from the silt sample collected at pig farm.</title>
        <authorList>
            <person name="Chen H."/>
        </authorList>
    </citation>
    <scope>NUCLEOTIDE SEQUENCE</scope>
    <source>
        <strain evidence="4">P2K</strain>
    </source>
</reference>
<keyword evidence="5" id="KW-1185">Reference proteome</keyword>
<dbReference type="CDD" id="cd01299">
    <property type="entry name" value="Met_dep_hydrolase_A"/>
    <property type="match status" value="1"/>
</dbReference>
<feature type="region of interest" description="Disordered" evidence="1">
    <location>
        <begin position="167"/>
        <end position="188"/>
    </location>
</feature>
<sequence length="433" mass="45270">MRFSVPYALLGLAIAAALPAPALAEVLAVQCPALVDTAAGKLAGASTVVIEGNRIREVRPGQAAPEGARVIALPAGSTCLPGLMDMHTHLTSETSRDSYSEGFRNNDADIAFKGSVFAERTLLAGFTTVRDLGERGSGVSISLRNAINQGMLKGPRMFSAGKSIASTGGHADPTNGARRGLLPDPGPEDGVVNNVDDARKAVRQHYKDGADLIKITATGGVLSYAKSSDNPQFTVEEIQAIVATAKDYGYTVAAHAHGKEGMRRAIVGGVTSIEHGTHMDAELFPLMKKHGTWYVPTIIAGAFVTEKAAEPGYYPEIVRPKALAIGPKIKGTAGAAYKAGVKIAFGTDAGVFPHGQNAREFELMVDAGMPPMFALQSATTHAAELLGQSADLGTLEAGKLADLVAVPGNPVEDISVMKRVSFVMKDGVVYRQP</sequence>
<dbReference type="InterPro" id="IPR006680">
    <property type="entry name" value="Amidohydro-rel"/>
</dbReference>
<dbReference type="InterPro" id="IPR011059">
    <property type="entry name" value="Metal-dep_hydrolase_composite"/>
</dbReference>